<dbReference type="EMBL" id="CP009552">
    <property type="protein sequence ID" value="AIY90594.1"/>
    <property type="molecule type" value="Genomic_DNA"/>
</dbReference>
<dbReference type="Pfam" id="PF02589">
    <property type="entry name" value="LUD_dom"/>
    <property type="match status" value="1"/>
</dbReference>
<dbReference type="eggNOG" id="arCOG04519">
    <property type="taxonomic scope" value="Archaea"/>
</dbReference>
<dbReference type="Gene3D" id="3.40.50.10420">
    <property type="entry name" value="NagB/RpiA/CoA transferase-like"/>
    <property type="match status" value="1"/>
</dbReference>
<gene>
    <name evidence="2" type="ORF">GACE_1559</name>
</gene>
<accession>A0A0A7GEX7</accession>
<dbReference type="InterPro" id="IPR003741">
    <property type="entry name" value="LUD_dom"/>
</dbReference>
<dbReference type="SUPFAM" id="SSF100950">
    <property type="entry name" value="NagB/RpiA/CoA transferase-like"/>
    <property type="match status" value="1"/>
</dbReference>
<feature type="domain" description="LUD" evidence="1">
    <location>
        <begin position="76"/>
        <end position="119"/>
    </location>
</feature>
<evidence type="ECO:0000313" key="3">
    <source>
        <dbReference type="Proteomes" id="UP000030624"/>
    </source>
</evidence>
<evidence type="ECO:0000313" key="2">
    <source>
        <dbReference type="EMBL" id="AIY90594.1"/>
    </source>
</evidence>
<dbReference type="HOGENOM" id="CLU_2021384_0_0_2"/>
<dbReference type="Proteomes" id="UP000030624">
    <property type="component" value="Chromosome"/>
</dbReference>
<dbReference type="AlphaFoldDB" id="A0A0A7GEX7"/>
<dbReference type="RefSeq" id="WP_048092457.1">
    <property type="nucleotide sequence ID" value="NZ_CP009552.1"/>
</dbReference>
<organism evidence="2 3">
    <name type="scientific">Geoglobus acetivorans</name>
    <dbReference type="NCBI Taxonomy" id="565033"/>
    <lineage>
        <taxon>Archaea</taxon>
        <taxon>Methanobacteriati</taxon>
        <taxon>Methanobacteriota</taxon>
        <taxon>Archaeoglobi</taxon>
        <taxon>Archaeoglobales</taxon>
        <taxon>Archaeoglobaceae</taxon>
        <taxon>Geoglobus</taxon>
    </lineage>
</organism>
<dbReference type="InterPro" id="IPR024185">
    <property type="entry name" value="FTHF_cligase-like_sf"/>
</dbReference>
<dbReference type="STRING" id="565033.GACE_1559"/>
<reference evidence="2 3" key="1">
    <citation type="journal article" date="2015" name="Appl. Environ. Microbiol.">
        <title>The Geoglobus acetivorans genome: Fe(III) reduction, acetate utilization, autotrophic growth, and degradation of aromatic compounds in a hyperthermophilic archaeon.</title>
        <authorList>
            <person name="Mardanov A.V."/>
            <person name="Slododkina G.B."/>
            <person name="Slobodkin A.I."/>
            <person name="Beletsky A.V."/>
            <person name="Gavrilov S.N."/>
            <person name="Kublanov I.V."/>
            <person name="Bonch-Osmolovskaya E.A."/>
            <person name="Skryabin K.G."/>
            <person name="Ravin N.V."/>
        </authorList>
    </citation>
    <scope>NUCLEOTIDE SEQUENCE [LARGE SCALE GENOMIC DNA]</scope>
    <source>
        <strain evidence="2 3">SBH6</strain>
    </source>
</reference>
<name>A0A0A7GEX7_GEOAI</name>
<dbReference type="KEGG" id="gac:GACE_1559"/>
<dbReference type="InterPro" id="IPR037171">
    <property type="entry name" value="NagB/RpiA_transferase-like"/>
</dbReference>
<sequence length="123" mass="13442">MRIAESLRHNGVEVIVTDNAEKEVQKFGNAHVSVALSADENTGIIFFGGFEEKRKAGLADHHVVILRPDDVKNDIISAYRHALSKSGMLFASSSASKTADIEGKLVFGMHGPRKLTVIIEVRE</sequence>
<dbReference type="GeneID" id="24798140"/>
<evidence type="ECO:0000259" key="1">
    <source>
        <dbReference type="Pfam" id="PF02589"/>
    </source>
</evidence>
<proteinExistence type="predicted"/>
<protein>
    <recommendedName>
        <fullName evidence="1">LUD domain-containing protein</fullName>
    </recommendedName>
</protein>